<evidence type="ECO:0000256" key="5">
    <source>
        <dbReference type="PROSITE-ProRule" id="PRU00261"/>
    </source>
</evidence>
<dbReference type="InterPro" id="IPR018371">
    <property type="entry name" value="Chitin-binding_1_CS"/>
</dbReference>
<evidence type="ECO:0000313" key="8">
    <source>
        <dbReference type="EMBL" id="KAF8654963.1"/>
    </source>
</evidence>
<organism evidence="8 9">
    <name type="scientific">Digitaria exilis</name>
    <dbReference type="NCBI Taxonomy" id="1010633"/>
    <lineage>
        <taxon>Eukaryota</taxon>
        <taxon>Viridiplantae</taxon>
        <taxon>Streptophyta</taxon>
        <taxon>Embryophyta</taxon>
        <taxon>Tracheophyta</taxon>
        <taxon>Spermatophyta</taxon>
        <taxon>Magnoliopsida</taxon>
        <taxon>Liliopsida</taxon>
        <taxon>Poales</taxon>
        <taxon>Poaceae</taxon>
        <taxon>PACMAD clade</taxon>
        <taxon>Panicoideae</taxon>
        <taxon>Panicodae</taxon>
        <taxon>Paniceae</taxon>
        <taxon>Anthephorinae</taxon>
        <taxon>Digitaria</taxon>
    </lineage>
</organism>
<comment type="caution">
    <text evidence="5">Lacks conserved residue(s) required for the propagation of feature annotation.</text>
</comment>
<keyword evidence="3 5" id="KW-1015">Disulfide bond</keyword>
<dbReference type="AlphaFoldDB" id="A0A835A7X2"/>
<dbReference type="PANTHER" id="PTHR47849">
    <property type="entry name" value="CHITIN-BINDING LECTIN 1"/>
    <property type="match status" value="1"/>
</dbReference>
<feature type="domain" description="Chitin-binding type-1" evidence="7">
    <location>
        <begin position="21"/>
        <end position="52"/>
    </location>
</feature>
<dbReference type="CDD" id="cd00035">
    <property type="entry name" value="ChtBD1"/>
    <property type="match status" value="1"/>
</dbReference>
<dbReference type="OrthoDB" id="672071at2759"/>
<keyword evidence="2" id="KW-0430">Lectin</keyword>
<feature type="disulfide bond" evidence="5">
    <location>
        <begin position="38"/>
        <end position="52"/>
    </location>
</feature>
<dbReference type="InterPro" id="IPR036861">
    <property type="entry name" value="Endochitinase-like_sf"/>
</dbReference>
<dbReference type="PANTHER" id="PTHR47849:SF8">
    <property type="entry name" value="LECTIN"/>
    <property type="match status" value="1"/>
</dbReference>
<evidence type="ECO:0000256" key="3">
    <source>
        <dbReference type="ARBA" id="ARBA00023157"/>
    </source>
</evidence>
<keyword evidence="1 5" id="KW-0147">Chitin-binding</keyword>
<dbReference type="SUPFAM" id="SSF57016">
    <property type="entry name" value="Plant lectins/antimicrobial peptides"/>
    <property type="match status" value="1"/>
</dbReference>
<evidence type="ECO:0000256" key="2">
    <source>
        <dbReference type="ARBA" id="ARBA00022734"/>
    </source>
</evidence>
<name>A0A835A7X2_9POAL</name>
<feature type="chain" id="PRO_5032669348" description="Chitin-binding type-1 domain-containing protein" evidence="6">
    <location>
        <begin position="21"/>
        <end position="111"/>
    </location>
</feature>
<dbReference type="GO" id="GO:0030246">
    <property type="term" value="F:carbohydrate binding"/>
    <property type="evidence" value="ECO:0007669"/>
    <property type="project" value="UniProtKB-KW"/>
</dbReference>
<evidence type="ECO:0000256" key="1">
    <source>
        <dbReference type="ARBA" id="ARBA00022669"/>
    </source>
</evidence>
<proteinExistence type="predicted"/>
<dbReference type="SMART" id="SM00270">
    <property type="entry name" value="ChtBD1"/>
    <property type="match status" value="1"/>
</dbReference>
<dbReference type="PROSITE" id="PS00026">
    <property type="entry name" value="CHIT_BIND_I_1"/>
    <property type="match status" value="1"/>
</dbReference>
<accession>A0A835A7X2</accession>
<dbReference type="InterPro" id="IPR001002">
    <property type="entry name" value="Chitin-bd_1"/>
</dbReference>
<keyword evidence="9" id="KW-1185">Reference proteome</keyword>
<feature type="disulfide bond" evidence="5">
    <location>
        <begin position="33"/>
        <end position="45"/>
    </location>
</feature>
<dbReference type="PRINTS" id="PR00451">
    <property type="entry name" value="CHITINBINDNG"/>
</dbReference>
<dbReference type="Gene3D" id="3.30.60.10">
    <property type="entry name" value="Endochitinase-like"/>
    <property type="match status" value="1"/>
</dbReference>
<evidence type="ECO:0000313" key="9">
    <source>
        <dbReference type="Proteomes" id="UP000636709"/>
    </source>
</evidence>
<protein>
    <recommendedName>
        <fullName evidence="7">Chitin-binding type-1 domain-containing protein</fullName>
    </recommendedName>
</protein>
<keyword evidence="4" id="KW-0873">Pyrrolidone carboxylic acid</keyword>
<dbReference type="PROSITE" id="PS50941">
    <property type="entry name" value="CHIT_BIND_I_2"/>
    <property type="match status" value="1"/>
</dbReference>
<dbReference type="Proteomes" id="UP000636709">
    <property type="component" value="Unassembled WGS sequence"/>
</dbReference>
<dbReference type="Pfam" id="PF00187">
    <property type="entry name" value="Chitin_bind_1"/>
    <property type="match status" value="1"/>
</dbReference>
<dbReference type="GO" id="GO:0008061">
    <property type="term" value="F:chitin binding"/>
    <property type="evidence" value="ECO:0007669"/>
    <property type="project" value="UniProtKB-UniRule"/>
</dbReference>
<feature type="signal peptide" evidence="6">
    <location>
        <begin position="1"/>
        <end position="20"/>
    </location>
</feature>
<feature type="disulfide bond" evidence="5">
    <location>
        <begin position="24"/>
        <end position="39"/>
    </location>
</feature>
<dbReference type="EMBL" id="JACEFO010002604">
    <property type="protein sequence ID" value="KAF8654963.1"/>
    <property type="molecule type" value="Genomic_DNA"/>
</dbReference>
<keyword evidence="6" id="KW-0732">Signal</keyword>
<comment type="caution">
    <text evidence="8">The sequence shown here is derived from an EMBL/GenBank/DDBJ whole genome shotgun (WGS) entry which is preliminary data.</text>
</comment>
<sequence>MKVLVLGLLLLAYAGLMTHAQPQCGSQANGAVCPNNLCCSQYGYCGLGGDYCVAITARVALATSFLLSATASSRVCGTDWKKVCLVRVHAALVYLQRNKGAAIYTMIISTY</sequence>
<evidence type="ECO:0000256" key="6">
    <source>
        <dbReference type="SAM" id="SignalP"/>
    </source>
</evidence>
<gene>
    <name evidence="8" type="ORF">HU200_061395</name>
</gene>
<reference evidence="8" key="1">
    <citation type="submission" date="2020-07" db="EMBL/GenBank/DDBJ databases">
        <title>Genome sequence and genetic diversity analysis of an under-domesticated orphan crop, white fonio (Digitaria exilis).</title>
        <authorList>
            <person name="Bennetzen J.L."/>
            <person name="Chen S."/>
            <person name="Ma X."/>
            <person name="Wang X."/>
            <person name="Yssel A.E.J."/>
            <person name="Chaluvadi S.R."/>
            <person name="Johnson M."/>
            <person name="Gangashetty P."/>
            <person name="Hamidou F."/>
            <person name="Sanogo M.D."/>
            <person name="Zwaenepoel A."/>
            <person name="Wallace J."/>
            <person name="Van De Peer Y."/>
            <person name="Van Deynze A."/>
        </authorList>
    </citation>
    <scope>NUCLEOTIDE SEQUENCE</scope>
    <source>
        <tissue evidence="8">Leaves</tissue>
    </source>
</reference>
<evidence type="ECO:0000259" key="7">
    <source>
        <dbReference type="PROSITE" id="PS50941"/>
    </source>
</evidence>
<evidence type="ECO:0000256" key="4">
    <source>
        <dbReference type="ARBA" id="ARBA00023283"/>
    </source>
</evidence>